<dbReference type="AlphaFoldDB" id="A0A6M0K709"/>
<dbReference type="Pfam" id="PF01329">
    <property type="entry name" value="Pterin_4a"/>
    <property type="match status" value="1"/>
</dbReference>
<comment type="catalytic activity">
    <reaction evidence="1">
        <text>(4aS,6R)-4a-hydroxy-L-erythro-5,6,7,8-tetrahydrobiopterin = (6R)-L-erythro-6,7-dihydrobiopterin + H2O</text>
        <dbReference type="Rhea" id="RHEA:11920"/>
        <dbReference type="ChEBI" id="CHEBI:15377"/>
        <dbReference type="ChEBI" id="CHEBI:15642"/>
        <dbReference type="ChEBI" id="CHEBI:43120"/>
        <dbReference type="EC" id="4.2.1.96"/>
    </reaction>
</comment>
<dbReference type="GO" id="GO:0006729">
    <property type="term" value="P:tetrahydrobiopterin biosynthetic process"/>
    <property type="evidence" value="ECO:0007669"/>
    <property type="project" value="InterPro"/>
</dbReference>
<dbReference type="EC" id="4.2.1.96" evidence="3"/>
<proteinExistence type="inferred from homology"/>
<reference evidence="5 6" key="1">
    <citation type="submission" date="2020-02" db="EMBL/GenBank/DDBJ databases">
        <title>Genome sequences of Thiorhodococcus mannitoliphagus and Thiorhodococcus minor, purple sulfur photosynthetic bacteria in the gammaproteobacterial family, Chromatiaceae.</title>
        <authorList>
            <person name="Aviles F.A."/>
            <person name="Meyer T.E."/>
            <person name="Kyndt J.A."/>
        </authorList>
    </citation>
    <scope>NUCLEOTIDE SEQUENCE [LARGE SCALE GENOMIC DNA]</scope>
    <source>
        <strain evidence="5 6">DSM 11518</strain>
    </source>
</reference>
<comment type="similarity">
    <text evidence="2">Belongs to the pterin-4-alpha-carbinolamine dehydratase family.</text>
</comment>
<organism evidence="5 6">
    <name type="scientific">Thiorhodococcus minor</name>
    <dbReference type="NCBI Taxonomy" id="57489"/>
    <lineage>
        <taxon>Bacteria</taxon>
        <taxon>Pseudomonadati</taxon>
        <taxon>Pseudomonadota</taxon>
        <taxon>Gammaproteobacteria</taxon>
        <taxon>Chromatiales</taxon>
        <taxon>Chromatiaceae</taxon>
        <taxon>Thiorhodococcus</taxon>
    </lineage>
</organism>
<evidence type="ECO:0000256" key="3">
    <source>
        <dbReference type="ARBA" id="ARBA00013252"/>
    </source>
</evidence>
<dbReference type="InterPro" id="IPR036428">
    <property type="entry name" value="PCD_sf"/>
</dbReference>
<dbReference type="InterPro" id="IPR001533">
    <property type="entry name" value="Pterin_deHydtase"/>
</dbReference>
<keyword evidence="4" id="KW-0456">Lyase</keyword>
<dbReference type="EMBL" id="JAAIJQ010000105">
    <property type="protein sequence ID" value="NEV64703.1"/>
    <property type="molecule type" value="Genomic_DNA"/>
</dbReference>
<sequence length="91" mass="10399">MTTAQGTWKERKRPTRLERRFEFSDYEETREFLESLADISEATGRYPDISFGRTHVSLTIQADEATGVIADDQRDFARRVDEIAAAEPAMA</sequence>
<evidence type="ECO:0000256" key="1">
    <source>
        <dbReference type="ARBA" id="ARBA00001554"/>
    </source>
</evidence>
<evidence type="ECO:0000256" key="4">
    <source>
        <dbReference type="ARBA" id="ARBA00023239"/>
    </source>
</evidence>
<evidence type="ECO:0000313" key="5">
    <source>
        <dbReference type="EMBL" id="NEV64703.1"/>
    </source>
</evidence>
<gene>
    <name evidence="5" type="ORF">G3446_23010</name>
</gene>
<dbReference type="Proteomes" id="UP000483379">
    <property type="component" value="Unassembled WGS sequence"/>
</dbReference>
<accession>A0A6M0K709</accession>
<dbReference type="Gene3D" id="3.30.1360.20">
    <property type="entry name" value="Transcriptional coactivator/pterin dehydratase"/>
    <property type="match status" value="1"/>
</dbReference>
<name>A0A6M0K709_9GAMM</name>
<evidence type="ECO:0000313" key="6">
    <source>
        <dbReference type="Proteomes" id="UP000483379"/>
    </source>
</evidence>
<dbReference type="RefSeq" id="WP_164455695.1">
    <property type="nucleotide sequence ID" value="NZ_JAAIJQ010000105.1"/>
</dbReference>
<protein>
    <recommendedName>
        <fullName evidence="3">4a-hydroxytetrahydrobiopterin dehydratase</fullName>
        <ecNumber evidence="3">4.2.1.96</ecNumber>
    </recommendedName>
</protein>
<dbReference type="SUPFAM" id="SSF55248">
    <property type="entry name" value="PCD-like"/>
    <property type="match status" value="1"/>
</dbReference>
<keyword evidence="6" id="KW-1185">Reference proteome</keyword>
<evidence type="ECO:0000256" key="2">
    <source>
        <dbReference type="ARBA" id="ARBA00006472"/>
    </source>
</evidence>
<dbReference type="GO" id="GO:0008124">
    <property type="term" value="F:4-alpha-hydroxytetrahydrobiopterin dehydratase activity"/>
    <property type="evidence" value="ECO:0007669"/>
    <property type="project" value="UniProtKB-EC"/>
</dbReference>
<comment type="caution">
    <text evidence="5">The sequence shown here is derived from an EMBL/GenBank/DDBJ whole genome shotgun (WGS) entry which is preliminary data.</text>
</comment>